<organism evidence="2 3">
    <name type="scientific">Bimuria novae-zelandiae CBS 107.79</name>
    <dbReference type="NCBI Taxonomy" id="1447943"/>
    <lineage>
        <taxon>Eukaryota</taxon>
        <taxon>Fungi</taxon>
        <taxon>Dikarya</taxon>
        <taxon>Ascomycota</taxon>
        <taxon>Pezizomycotina</taxon>
        <taxon>Dothideomycetes</taxon>
        <taxon>Pleosporomycetidae</taxon>
        <taxon>Pleosporales</taxon>
        <taxon>Massarineae</taxon>
        <taxon>Didymosphaeriaceae</taxon>
        <taxon>Bimuria</taxon>
    </lineage>
</organism>
<gene>
    <name evidence="2" type="ORF">BU23DRAFT_574787</name>
</gene>
<dbReference type="Proteomes" id="UP000800036">
    <property type="component" value="Unassembled WGS sequence"/>
</dbReference>
<accession>A0A6A5URK1</accession>
<dbReference type="AlphaFoldDB" id="A0A6A5URK1"/>
<evidence type="ECO:0000313" key="2">
    <source>
        <dbReference type="EMBL" id="KAF1965526.1"/>
    </source>
</evidence>
<proteinExistence type="predicted"/>
<dbReference type="EMBL" id="ML976760">
    <property type="protein sequence ID" value="KAF1965526.1"/>
    <property type="molecule type" value="Genomic_DNA"/>
</dbReference>
<feature type="region of interest" description="Disordered" evidence="1">
    <location>
        <begin position="1"/>
        <end position="62"/>
    </location>
</feature>
<feature type="region of interest" description="Disordered" evidence="1">
    <location>
        <begin position="167"/>
        <end position="199"/>
    </location>
</feature>
<protein>
    <submittedName>
        <fullName evidence="2">Uncharacterized protein</fullName>
    </submittedName>
</protein>
<evidence type="ECO:0000313" key="3">
    <source>
        <dbReference type="Proteomes" id="UP000800036"/>
    </source>
</evidence>
<name>A0A6A5URK1_9PLEO</name>
<evidence type="ECO:0000256" key="1">
    <source>
        <dbReference type="SAM" id="MobiDB-lite"/>
    </source>
</evidence>
<feature type="compositionally biased region" description="Polar residues" evidence="1">
    <location>
        <begin position="38"/>
        <end position="52"/>
    </location>
</feature>
<reference evidence="2" key="1">
    <citation type="journal article" date="2020" name="Stud. Mycol.">
        <title>101 Dothideomycetes genomes: a test case for predicting lifestyles and emergence of pathogens.</title>
        <authorList>
            <person name="Haridas S."/>
            <person name="Albert R."/>
            <person name="Binder M."/>
            <person name="Bloem J."/>
            <person name="Labutti K."/>
            <person name="Salamov A."/>
            <person name="Andreopoulos B."/>
            <person name="Baker S."/>
            <person name="Barry K."/>
            <person name="Bills G."/>
            <person name="Bluhm B."/>
            <person name="Cannon C."/>
            <person name="Castanera R."/>
            <person name="Culley D."/>
            <person name="Daum C."/>
            <person name="Ezra D."/>
            <person name="Gonzalez J."/>
            <person name="Henrissat B."/>
            <person name="Kuo A."/>
            <person name="Liang C."/>
            <person name="Lipzen A."/>
            <person name="Lutzoni F."/>
            <person name="Magnuson J."/>
            <person name="Mondo S."/>
            <person name="Nolan M."/>
            <person name="Ohm R."/>
            <person name="Pangilinan J."/>
            <person name="Park H.-J."/>
            <person name="Ramirez L."/>
            <person name="Alfaro M."/>
            <person name="Sun H."/>
            <person name="Tritt A."/>
            <person name="Yoshinaga Y."/>
            <person name="Zwiers L.-H."/>
            <person name="Turgeon B."/>
            <person name="Goodwin S."/>
            <person name="Spatafora J."/>
            <person name="Crous P."/>
            <person name="Grigoriev I."/>
        </authorList>
    </citation>
    <scope>NUCLEOTIDE SEQUENCE</scope>
    <source>
        <strain evidence="2">CBS 107.79</strain>
    </source>
</reference>
<sequence length="199" mass="21273">MTRDYAAPHLGEGNLDDSPPFAQPGPSQSIPPVPGKVQSVSQPQPGPSTNMPAPTPLVAGHPRGSTEIAMFITEIDILQYQGIDKVDGASVKLLQMEWVNFWLPWVIPDEKGRLEYGMHDGPLVVGTTVFTEPSADGQEEIMRDEVAVAEDVEADYAKLKEALKNYQDRSDDSGSYGTAFGGGLHAGTSSGDTQMSSSP</sequence>
<feature type="compositionally biased region" description="Polar residues" evidence="1">
    <location>
        <begin position="187"/>
        <end position="199"/>
    </location>
</feature>
<keyword evidence="3" id="KW-1185">Reference proteome</keyword>